<organism evidence="9 10">
    <name type="scientific">Candidatus Lumbricidiphila eiseniae</name>
    <dbReference type="NCBI Taxonomy" id="1969409"/>
    <lineage>
        <taxon>Bacteria</taxon>
        <taxon>Bacillati</taxon>
        <taxon>Actinomycetota</taxon>
        <taxon>Actinomycetes</taxon>
        <taxon>Micrococcales</taxon>
        <taxon>Microbacteriaceae</taxon>
        <taxon>Candidatus Lumbricidiphila</taxon>
    </lineage>
</organism>
<evidence type="ECO:0000256" key="5">
    <source>
        <dbReference type="ARBA" id="ARBA00022692"/>
    </source>
</evidence>
<dbReference type="PANTHER" id="PTHR21716:SF53">
    <property type="entry name" value="PERMEASE PERM-RELATED"/>
    <property type="match status" value="1"/>
</dbReference>
<evidence type="ECO:0000256" key="4">
    <source>
        <dbReference type="ARBA" id="ARBA00022475"/>
    </source>
</evidence>
<evidence type="ECO:0000256" key="8">
    <source>
        <dbReference type="SAM" id="Phobius"/>
    </source>
</evidence>
<feature type="transmembrane region" description="Helical" evidence="8">
    <location>
        <begin position="281"/>
        <end position="305"/>
    </location>
</feature>
<sequence>MQIRSKRSTTTSSPTTTVDGSREIRVRAFRVGFIGAIGVLFALVLGGVVGQLSSLLVYVGMALFVALGLDPAVSWLQRRGLKRWGALVIVVAAVLGIVGALAATIVPIIVEQATNISQDFPTIVWNVQHSDFVAWLNSISPSKNAVSDAIKAASDWITTPQNLTNLGGGIVSAGVKIAGGLTGFTIVIILTLYFTASLDSMKRYAARMVPARLRPGFRDVSDEITQAVGRYVIGQAALGALNGILSLVFLSILGAPAPILLAFVAFLFSLLPLVGTLSGSIIISLVCLATSPQTALIAGIYYLVYMQVEAYIINPRIMAKAVAVPGALVVIAAVAGGTLGGIPGALVAIPVAASIVIVLERIVFPRQDAAI</sequence>
<proteinExistence type="inferred from homology"/>
<evidence type="ECO:0000313" key="9">
    <source>
        <dbReference type="EMBL" id="PDQ35025.1"/>
    </source>
</evidence>
<feature type="transmembrane region" description="Helical" evidence="8">
    <location>
        <begin position="85"/>
        <end position="110"/>
    </location>
</feature>
<comment type="subcellular location">
    <subcellularLocation>
        <location evidence="1">Cell membrane</location>
        <topology evidence="1">Multi-pass membrane protein</topology>
    </subcellularLocation>
</comment>
<feature type="transmembrane region" description="Helical" evidence="8">
    <location>
        <begin position="317"/>
        <end position="336"/>
    </location>
</feature>
<dbReference type="EMBL" id="NAEP01000042">
    <property type="protein sequence ID" value="PDQ35025.1"/>
    <property type="molecule type" value="Genomic_DNA"/>
</dbReference>
<dbReference type="PANTHER" id="PTHR21716">
    <property type="entry name" value="TRANSMEMBRANE PROTEIN"/>
    <property type="match status" value="1"/>
</dbReference>
<gene>
    <name evidence="9" type="ORF">B5766_08565</name>
</gene>
<feature type="transmembrane region" description="Helical" evidence="8">
    <location>
        <begin position="31"/>
        <end position="49"/>
    </location>
</feature>
<feature type="transmembrane region" description="Helical" evidence="8">
    <location>
        <begin position="177"/>
        <end position="198"/>
    </location>
</feature>
<dbReference type="Pfam" id="PF01594">
    <property type="entry name" value="AI-2E_transport"/>
    <property type="match status" value="1"/>
</dbReference>
<evidence type="ECO:0000256" key="2">
    <source>
        <dbReference type="ARBA" id="ARBA00009773"/>
    </source>
</evidence>
<keyword evidence="3" id="KW-0813">Transport</keyword>
<reference evidence="10" key="1">
    <citation type="submission" date="2017-03" db="EMBL/GenBank/DDBJ databases">
        <authorList>
            <person name="Lund M.B."/>
        </authorList>
    </citation>
    <scope>NUCLEOTIDE SEQUENCE [LARGE SCALE GENOMIC DNA]</scope>
</reference>
<name>A0A2A6FQ82_9MICO</name>
<accession>A0A2A6FQ82</accession>
<dbReference type="AlphaFoldDB" id="A0A2A6FQ82"/>
<comment type="similarity">
    <text evidence="2">Belongs to the autoinducer-2 exporter (AI-2E) (TC 2.A.86) family.</text>
</comment>
<keyword evidence="4" id="KW-1003">Cell membrane</keyword>
<dbReference type="InterPro" id="IPR002549">
    <property type="entry name" value="AI-2E-like"/>
</dbReference>
<keyword evidence="5 8" id="KW-0812">Transmembrane</keyword>
<keyword evidence="7 8" id="KW-0472">Membrane</keyword>
<dbReference type="GO" id="GO:0005886">
    <property type="term" value="C:plasma membrane"/>
    <property type="evidence" value="ECO:0007669"/>
    <property type="project" value="UniProtKB-SubCell"/>
</dbReference>
<feature type="transmembrane region" description="Helical" evidence="8">
    <location>
        <begin position="244"/>
        <end position="269"/>
    </location>
</feature>
<comment type="caution">
    <text evidence="9">The sequence shown here is derived from an EMBL/GenBank/DDBJ whole genome shotgun (WGS) entry which is preliminary data.</text>
</comment>
<evidence type="ECO:0000256" key="1">
    <source>
        <dbReference type="ARBA" id="ARBA00004651"/>
    </source>
</evidence>
<evidence type="ECO:0000256" key="6">
    <source>
        <dbReference type="ARBA" id="ARBA00022989"/>
    </source>
</evidence>
<keyword evidence="6 8" id="KW-1133">Transmembrane helix</keyword>
<dbReference type="Proteomes" id="UP000219994">
    <property type="component" value="Unassembled WGS sequence"/>
</dbReference>
<feature type="transmembrane region" description="Helical" evidence="8">
    <location>
        <begin position="342"/>
        <end position="364"/>
    </location>
</feature>
<evidence type="ECO:0000256" key="7">
    <source>
        <dbReference type="ARBA" id="ARBA00023136"/>
    </source>
</evidence>
<evidence type="ECO:0000313" key="10">
    <source>
        <dbReference type="Proteomes" id="UP000219994"/>
    </source>
</evidence>
<feature type="transmembrane region" description="Helical" evidence="8">
    <location>
        <begin position="55"/>
        <end position="73"/>
    </location>
</feature>
<evidence type="ECO:0000256" key="3">
    <source>
        <dbReference type="ARBA" id="ARBA00022448"/>
    </source>
</evidence>
<protein>
    <submittedName>
        <fullName evidence="9">AI-2E family transporter</fullName>
    </submittedName>
</protein>